<keyword evidence="3" id="KW-1185">Reference proteome</keyword>
<gene>
    <name evidence="2" type="ORF">ADM99_05465</name>
</gene>
<feature type="domain" description="Phospholipase/carboxylesterase/thioesterase" evidence="1">
    <location>
        <begin position="69"/>
        <end position="171"/>
    </location>
</feature>
<dbReference type="EMBL" id="LGCK01000007">
    <property type="protein sequence ID" value="KPL72566.1"/>
    <property type="molecule type" value="Genomic_DNA"/>
</dbReference>
<accession>A0A0P6WR47</accession>
<proteinExistence type="predicted"/>
<comment type="caution">
    <text evidence="2">The sequence shown here is derived from an EMBL/GenBank/DDBJ whole genome shotgun (WGS) entry which is preliminary data.</text>
</comment>
<organism evidence="2 3">
    <name type="scientific">Leptolinea tardivitalis</name>
    <dbReference type="NCBI Taxonomy" id="229920"/>
    <lineage>
        <taxon>Bacteria</taxon>
        <taxon>Bacillati</taxon>
        <taxon>Chloroflexota</taxon>
        <taxon>Anaerolineae</taxon>
        <taxon>Anaerolineales</taxon>
        <taxon>Anaerolineaceae</taxon>
        <taxon>Leptolinea</taxon>
    </lineage>
</organism>
<dbReference type="InterPro" id="IPR003140">
    <property type="entry name" value="PLipase/COase/thioEstase"/>
</dbReference>
<protein>
    <recommendedName>
        <fullName evidence="1">Phospholipase/carboxylesterase/thioesterase domain-containing protein</fullName>
    </recommendedName>
</protein>
<evidence type="ECO:0000313" key="2">
    <source>
        <dbReference type="EMBL" id="KPL72566.1"/>
    </source>
</evidence>
<dbReference type="InterPro" id="IPR029058">
    <property type="entry name" value="AB_hydrolase_fold"/>
</dbReference>
<dbReference type="GO" id="GO:0016787">
    <property type="term" value="F:hydrolase activity"/>
    <property type="evidence" value="ECO:0007669"/>
    <property type="project" value="InterPro"/>
</dbReference>
<dbReference type="Gene3D" id="3.40.50.1820">
    <property type="entry name" value="alpha/beta hydrolase"/>
    <property type="match status" value="1"/>
</dbReference>
<evidence type="ECO:0000259" key="1">
    <source>
        <dbReference type="Pfam" id="PF02230"/>
    </source>
</evidence>
<dbReference type="SUPFAM" id="SSF53474">
    <property type="entry name" value="alpha/beta-Hydrolases"/>
    <property type="match status" value="1"/>
</dbReference>
<sequence length="172" mass="18830">MWIFARKLPANCWMLAPRGPLNSPDGGYAWGIPEDGKRPDISRFLANADGLMQRMPDWVPDFSSVTRLDIIGFSQGAAMTYAMCLNASPVKVAPLAGYLPPGMSDLIKDRDFSGLNMYISHNTDDDIVPVDESRKAVDLFSSRGAIVKYDEKTGGHKLSAAGFNGLNNFLKD</sequence>
<dbReference type="Pfam" id="PF02230">
    <property type="entry name" value="Abhydrolase_2"/>
    <property type="match status" value="1"/>
</dbReference>
<dbReference type="STRING" id="229920.ADM99_05465"/>
<dbReference type="Proteomes" id="UP000050430">
    <property type="component" value="Unassembled WGS sequence"/>
</dbReference>
<name>A0A0P6WR47_9CHLR</name>
<reference evidence="2 3" key="1">
    <citation type="submission" date="2015-07" db="EMBL/GenBank/DDBJ databases">
        <title>Genome sequence of Leptolinea tardivitalis DSM 16556.</title>
        <authorList>
            <person name="Hemp J."/>
            <person name="Ward L.M."/>
            <person name="Pace L.A."/>
            <person name="Fischer W.W."/>
        </authorList>
    </citation>
    <scope>NUCLEOTIDE SEQUENCE [LARGE SCALE GENOMIC DNA]</scope>
    <source>
        <strain evidence="2 3">YMTK-2</strain>
    </source>
</reference>
<evidence type="ECO:0000313" key="3">
    <source>
        <dbReference type="Proteomes" id="UP000050430"/>
    </source>
</evidence>
<dbReference type="AlphaFoldDB" id="A0A0P6WR47"/>